<feature type="region of interest" description="Disordered" evidence="1">
    <location>
        <begin position="1"/>
        <end position="128"/>
    </location>
</feature>
<reference evidence="2" key="3">
    <citation type="submission" date="2020-11" db="EMBL/GenBank/DDBJ databases">
        <authorList>
            <person name="Whitehead M."/>
        </authorList>
    </citation>
    <scope>NUCLEOTIDE SEQUENCE</scope>
    <source>
        <strain evidence="2">EGII</strain>
    </source>
</reference>
<proteinExistence type="evidence at transcript level"/>
<reference evidence="3" key="1">
    <citation type="submission" date="2013-07" db="EMBL/GenBank/DDBJ databases">
        <authorList>
            <person name="Geib S."/>
        </authorList>
    </citation>
    <scope>NUCLEOTIDE SEQUENCE</scope>
</reference>
<name>W8API9_CERCA</name>
<keyword evidence="4" id="KW-1185">Reference proteome</keyword>
<gene>
    <name evidence="2" type="ORF">CCAP1982_LOCUS12599</name>
</gene>
<protein>
    <submittedName>
        <fullName evidence="2">(Mediterranean fruit fly) hypothetical protein</fullName>
    </submittedName>
</protein>
<feature type="compositionally biased region" description="Polar residues" evidence="1">
    <location>
        <begin position="47"/>
        <end position="63"/>
    </location>
</feature>
<accession>W8API9</accession>
<feature type="compositionally biased region" description="Polar residues" evidence="1">
    <location>
        <begin position="118"/>
        <end position="128"/>
    </location>
</feature>
<dbReference type="EMBL" id="GAMC01015855">
    <property type="protein sequence ID" value="JAB90700.1"/>
    <property type="molecule type" value="mRNA"/>
</dbReference>
<evidence type="ECO:0000313" key="2">
    <source>
        <dbReference type="EMBL" id="CAD7004180.1"/>
    </source>
</evidence>
<organism evidence="3">
    <name type="scientific">Ceratitis capitata</name>
    <name type="common">Mediterranean fruit fly</name>
    <name type="synonym">Tephritis capitata</name>
    <dbReference type="NCBI Taxonomy" id="7213"/>
    <lineage>
        <taxon>Eukaryota</taxon>
        <taxon>Metazoa</taxon>
        <taxon>Ecdysozoa</taxon>
        <taxon>Arthropoda</taxon>
        <taxon>Hexapoda</taxon>
        <taxon>Insecta</taxon>
        <taxon>Pterygota</taxon>
        <taxon>Neoptera</taxon>
        <taxon>Endopterygota</taxon>
        <taxon>Diptera</taxon>
        <taxon>Brachycera</taxon>
        <taxon>Muscomorpha</taxon>
        <taxon>Tephritoidea</taxon>
        <taxon>Tephritidae</taxon>
        <taxon>Ceratitis</taxon>
        <taxon>Ceratitis</taxon>
    </lineage>
</organism>
<evidence type="ECO:0000313" key="3">
    <source>
        <dbReference type="EMBL" id="JAB90700.1"/>
    </source>
</evidence>
<dbReference type="EMBL" id="CAJHJT010000034">
    <property type="protein sequence ID" value="CAD7004180.1"/>
    <property type="molecule type" value="Genomic_DNA"/>
</dbReference>
<dbReference type="Proteomes" id="UP000606786">
    <property type="component" value="Unassembled WGS sequence"/>
</dbReference>
<feature type="compositionally biased region" description="Basic and acidic residues" evidence="1">
    <location>
        <begin position="7"/>
        <end position="19"/>
    </location>
</feature>
<sequence>MKTVKKLIIERISSVDHSDGNNSSPGGNDSGSSKKPTSTSKQKIADINNTKSPATTNDAQLTPDTDCGGGGGIGIGITDTVEPMAPYATADPSPSPSICAETPNADGLPISGGDRRSPSSAPTGHYSCSPTTNSPFNFTPNATNSIANNVSSAGVSNSLSAPAIKQQKSRRKISLPWFRQTSVVNSGLTRQYTIDSPGSFRLFRQSSNIFKVCLLGV</sequence>
<feature type="compositionally biased region" description="Low complexity" evidence="1">
    <location>
        <begin position="20"/>
        <end position="42"/>
    </location>
</feature>
<evidence type="ECO:0000256" key="1">
    <source>
        <dbReference type="SAM" id="MobiDB-lite"/>
    </source>
</evidence>
<evidence type="ECO:0000313" key="4">
    <source>
        <dbReference type="Proteomes" id="UP000606786"/>
    </source>
</evidence>
<dbReference type="AlphaFoldDB" id="W8API9"/>
<reference evidence="3" key="2">
    <citation type="journal article" date="2014" name="BMC Genomics">
        <title>A genomic perspective to assessing quality of mass-reared SIT flies used in Mediterranean fruit fly (Ceratitis capitata) eradication in California.</title>
        <authorList>
            <person name="Calla B."/>
            <person name="Hall B."/>
            <person name="Hou S."/>
            <person name="Geib S.M."/>
        </authorList>
    </citation>
    <scope>NUCLEOTIDE SEQUENCE</scope>
</reference>